<evidence type="ECO:0000313" key="1">
    <source>
        <dbReference type="EMBL" id="KAF2577922.1"/>
    </source>
</evidence>
<reference evidence="1" key="1">
    <citation type="submission" date="2019-12" db="EMBL/GenBank/DDBJ databases">
        <title>Genome sequencing and annotation of Brassica cretica.</title>
        <authorList>
            <person name="Studholme D.J."/>
            <person name="Sarris P.F."/>
        </authorList>
    </citation>
    <scope>NUCLEOTIDE SEQUENCE</scope>
    <source>
        <strain evidence="1">PFS-001/15</strain>
        <tissue evidence="1">Leaf</tissue>
    </source>
</reference>
<dbReference type="InterPro" id="IPR032675">
    <property type="entry name" value="LRR_dom_sf"/>
</dbReference>
<dbReference type="Gene3D" id="3.80.10.10">
    <property type="entry name" value="Ribonuclease Inhibitor"/>
    <property type="match status" value="2"/>
</dbReference>
<dbReference type="Proteomes" id="UP000712281">
    <property type="component" value="Unassembled WGS sequence"/>
</dbReference>
<dbReference type="GO" id="GO:0019005">
    <property type="term" value="C:SCF ubiquitin ligase complex"/>
    <property type="evidence" value="ECO:0007669"/>
    <property type="project" value="TreeGrafter"/>
</dbReference>
<gene>
    <name evidence="1" type="ORF">F2Q68_00005743</name>
</gene>
<evidence type="ECO:0008006" key="3">
    <source>
        <dbReference type="Google" id="ProtNLM"/>
    </source>
</evidence>
<comment type="caution">
    <text evidence="1">The sequence shown here is derived from an EMBL/GenBank/DDBJ whole genome shotgun (WGS) entry which is preliminary data.</text>
</comment>
<accession>A0A8S9J8S9</accession>
<name>A0A8S9J8S9_BRACR</name>
<evidence type="ECO:0000313" key="2">
    <source>
        <dbReference type="Proteomes" id="UP000712281"/>
    </source>
</evidence>
<dbReference type="GO" id="GO:0031146">
    <property type="term" value="P:SCF-dependent proteasomal ubiquitin-dependent protein catabolic process"/>
    <property type="evidence" value="ECO:0007669"/>
    <property type="project" value="TreeGrafter"/>
</dbReference>
<organism evidence="1 2">
    <name type="scientific">Brassica cretica</name>
    <name type="common">Mustard</name>
    <dbReference type="NCBI Taxonomy" id="69181"/>
    <lineage>
        <taxon>Eukaryota</taxon>
        <taxon>Viridiplantae</taxon>
        <taxon>Streptophyta</taxon>
        <taxon>Embryophyta</taxon>
        <taxon>Tracheophyta</taxon>
        <taxon>Spermatophyta</taxon>
        <taxon>Magnoliopsida</taxon>
        <taxon>eudicotyledons</taxon>
        <taxon>Gunneridae</taxon>
        <taxon>Pentapetalae</taxon>
        <taxon>rosids</taxon>
        <taxon>malvids</taxon>
        <taxon>Brassicales</taxon>
        <taxon>Brassicaceae</taxon>
        <taxon>Brassiceae</taxon>
        <taxon>Brassica</taxon>
    </lineage>
</organism>
<sequence>MHCYQTIISKVSIEDLETIAKTCSSSLVSLKISGFDLLRLQGTLRLASVLEEFYGGAIVEDIDDPDKYFNADIYYFPPKLCHVGDFIGLFLKHISIMYAFADRLKTLDLFGAVLGNYAHCIIRRRLPNIEILNTSTGIGDEGLDVLSQYCKKLKVLEIRQLSDRDDHDRYRVTDRGMIHVATNCIDLEYITVCMMQLRNITLLAIAENLKELRNFDVQMMIWQPAWMGVWQQVDGLARECKDLQRLELMFCLFSYRGIATAVTKLPKLRYIRVHAYETPERRDLCIMIRPEWRIQLCPSSMGLVAYASLDFTVTPWTPGLAEVSTGIFRATASFIHHSGLHSPWGFSSAVSPIRCEVLSLNIVIRRSDAPSLRTWQEVAGMKKDWSVLVTVLAATASSFFS</sequence>
<dbReference type="PANTHER" id="PTHR13318">
    <property type="entry name" value="PARTNER OF PAIRED, ISOFORM B-RELATED"/>
    <property type="match status" value="1"/>
</dbReference>
<dbReference type="SUPFAM" id="SSF52047">
    <property type="entry name" value="RNI-like"/>
    <property type="match status" value="1"/>
</dbReference>
<protein>
    <recommendedName>
        <fullName evidence="3">FBD domain-containing protein</fullName>
    </recommendedName>
</protein>
<proteinExistence type="predicted"/>
<dbReference type="EMBL" id="QGKW02001660">
    <property type="protein sequence ID" value="KAF2577922.1"/>
    <property type="molecule type" value="Genomic_DNA"/>
</dbReference>
<dbReference type="AlphaFoldDB" id="A0A8S9J8S9"/>